<organism evidence="2">
    <name type="scientific">uncultured Rubrobacteraceae bacterium</name>
    <dbReference type="NCBI Taxonomy" id="349277"/>
    <lineage>
        <taxon>Bacteria</taxon>
        <taxon>Bacillati</taxon>
        <taxon>Actinomycetota</taxon>
        <taxon>Rubrobacteria</taxon>
        <taxon>Rubrobacterales</taxon>
        <taxon>Rubrobacteraceae</taxon>
        <taxon>environmental samples</taxon>
    </lineage>
</organism>
<evidence type="ECO:0000313" key="2">
    <source>
        <dbReference type="EMBL" id="CAA9486793.1"/>
    </source>
</evidence>
<accession>A0A6J4S0L6</accession>
<sequence length="35" mass="3656">RSRRSCTTPSSWSPPTSTCARTSSPASSTRAAARS</sequence>
<proteinExistence type="predicted"/>
<reference evidence="2" key="1">
    <citation type="submission" date="2020-02" db="EMBL/GenBank/DDBJ databases">
        <authorList>
            <person name="Meier V. D."/>
        </authorList>
    </citation>
    <scope>NUCLEOTIDE SEQUENCE</scope>
    <source>
        <strain evidence="2">AVDCRST_MAG12</strain>
    </source>
</reference>
<feature type="non-terminal residue" evidence="2">
    <location>
        <position position="1"/>
    </location>
</feature>
<gene>
    <name evidence="2" type="ORF">AVDCRST_MAG12-1848</name>
</gene>
<dbReference type="AlphaFoldDB" id="A0A6J4S0L6"/>
<protein>
    <submittedName>
        <fullName evidence="2">Uncharacterized protein</fullName>
    </submittedName>
</protein>
<dbReference type="EMBL" id="CADCVK010000283">
    <property type="protein sequence ID" value="CAA9486793.1"/>
    <property type="molecule type" value="Genomic_DNA"/>
</dbReference>
<name>A0A6J4S0L6_9ACTN</name>
<feature type="region of interest" description="Disordered" evidence="1">
    <location>
        <begin position="1"/>
        <end position="35"/>
    </location>
</feature>
<evidence type="ECO:0000256" key="1">
    <source>
        <dbReference type="SAM" id="MobiDB-lite"/>
    </source>
</evidence>
<feature type="non-terminal residue" evidence="2">
    <location>
        <position position="35"/>
    </location>
</feature>